<sequence length="506" mass="57559">MNAEMQSMRDNQVWDLIELPPGSRAIGSKWIFKRKTDMHGNIQTYKARLVAKGFTQTQGIDYDETFSPVAMIKSIRILLAIAAYHDYEIWQMDVKTAFLNGHLSEDVYMVQPDGFVDPKYPSRVCKLNKSIYGLKQASRNWNLHFDKKIKEFGFVKNEDKPCVYRKASGSTISFLILYVDDILIIGNNIPVLDKVKQWLGSCFAMKDLGEAAYVLGIKIYRDRSKRLLGLSQSTYIDKMMTRFWMENSKKGGVPMTKGTVLNKSQSPSTDIELKEMEAIPYASAIGSIMYAMLCTRLDVSYALSMTSRFQQSPGIAHWTAVKNILRYLRTKNMFLIFGGVKEELTVRCYTDASFQTDRDDSRSQSGFVFTLNGGAVSWKSSKQSVVADSTTESEYIVASDAAKEAAWMKKFITDLDVVPSIRQPIEILCDNTGAIAQAKEPRSHHKAKHIQRKFHYIWEIMERGDVVISKVDTDQNLADPFTKPMTQERHDQHRNAIGLSFASDMF</sequence>
<reference evidence="2" key="1">
    <citation type="journal article" date="2022" name="Mol. Ecol. Resour.">
        <title>The genomes of chicory, endive, great burdock and yacon provide insights into Asteraceae palaeo-polyploidization history and plant inulin production.</title>
        <authorList>
            <person name="Fan W."/>
            <person name="Wang S."/>
            <person name="Wang H."/>
            <person name="Wang A."/>
            <person name="Jiang F."/>
            <person name="Liu H."/>
            <person name="Zhao H."/>
            <person name="Xu D."/>
            <person name="Zhang Y."/>
        </authorList>
    </citation>
    <scope>NUCLEOTIDE SEQUENCE [LARGE SCALE GENOMIC DNA]</scope>
    <source>
        <strain evidence="2">cv. Yunnan</strain>
    </source>
</reference>
<gene>
    <name evidence="1" type="ORF">L1987_09292</name>
</gene>
<name>A0ACB9JPJ7_9ASTR</name>
<protein>
    <submittedName>
        <fullName evidence="1">Uncharacterized protein</fullName>
    </submittedName>
</protein>
<proteinExistence type="predicted"/>
<dbReference type="EMBL" id="CM042020">
    <property type="protein sequence ID" value="KAI3821720.1"/>
    <property type="molecule type" value="Genomic_DNA"/>
</dbReference>
<organism evidence="1 2">
    <name type="scientific">Smallanthus sonchifolius</name>
    <dbReference type="NCBI Taxonomy" id="185202"/>
    <lineage>
        <taxon>Eukaryota</taxon>
        <taxon>Viridiplantae</taxon>
        <taxon>Streptophyta</taxon>
        <taxon>Embryophyta</taxon>
        <taxon>Tracheophyta</taxon>
        <taxon>Spermatophyta</taxon>
        <taxon>Magnoliopsida</taxon>
        <taxon>eudicotyledons</taxon>
        <taxon>Gunneridae</taxon>
        <taxon>Pentapetalae</taxon>
        <taxon>asterids</taxon>
        <taxon>campanulids</taxon>
        <taxon>Asterales</taxon>
        <taxon>Asteraceae</taxon>
        <taxon>Asteroideae</taxon>
        <taxon>Heliantheae alliance</taxon>
        <taxon>Millerieae</taxon>
        <taxon>Smallanthus</taxon>
    </lineage>
</organism>
<accession>A0ACB9JPJ7</accession>
<comment type="caution">
    <text evidence="1">The sequence shown here is derived from an EMBL/GenBank/DDBJ whole genome shotgun (WGS) entry which is preliminary data.</text>
</comment>
<keyword evidence="2" id="KW-1185">Reference proteome</keyword>
<evidence type="ECO:0000313" key="1">
    <source>
        <dbReference type="EMBL" id="KAI3821720.1"/>
    </source>
</evidence>
<dbReference type="Proteomes" id="UP001056120">
    <property type="component" value="Linkage Group LG03"/>
</dbReference>
<evidence type="ECO:0000313" key="2">
    <source>
        <dbReference type="Proteomes" id="UP001056120"/>
    </source>
</evidence>
<reference evidence="1 2" key="2">
    <citation type="journal article" date="2022" name="Mol. Ecol. Resour.">
        <title>The genomes of chicory, endive, great burdock and yacon provide insights into Asteraceae paleo-polyploidization history and plant inulin production.</title>
        <authorList>
            <person name="Fan W."/>
            <person name="Wang S."/>
            <person name="Wang H."/>
            <person name="Wang A."/>
            <person name="Jiang F."/>
            <person name="Liu H."/>
            <person name="Zhao H."/>
            <person name="Xu D."/>
            <person name="Zhang Y."/>
        </authorList>
    </citation>
    <scope>NUCLEOTIDE SEQUENCE [LARGE SCALE GENOMIC DNA]</scope>
    <source>
        <strain evidence="2">cv. Yunnan</strain>
        <tissue evidence="1">Leaves</tissue>
    </source>
</reference>